<evidence type="ECO:0000313" key="2">
    <source>
        <dbReference type="Proteomes" id="UP000505355"/>
    </source>
</evidence>
<dbReference type="Pfam" id="PF22668">
    <property type="entry name" value="DUF7009"/>
    <property type="match status" value="1"/>
</dbReference>
<dbReference type="KEGG" id="mmab:HQ865_10170"/>
<keyword evidence="2" id="KW-1185">Reference proteome</keyword>
<name>A0A7D4QSL5_9SPHI</name>
<dbReference type="AlphaFoldDB" id="A0A7D4QSL5"/>
<dbReference type="Proteomes" id="UP000505355">
    <property type="component" value="Chromosome"/>
</dbReference>
<evidence type="ECO:0000313" key="1">
    <source>
        <dbReference type="EMBL" id="QKJ30109.1"/>
    </source>
</evidence>
<reference evidence="1 2" key="1">
    <citation type="submission" date="2020-05" db="EMBL/GenBank/DDBJ databases">
        <title>Mucilaginibacter mali sp. nov.</title>
        <authorList>
            <person name="Kim H.S."/>
            <person name="Lee K.C."/>
            <person name="Suh M.K."/>
            <person name="Kim J.-S."/>
            <person name="Han K.-I."/>
            <person name="Eom M.K."/>
            <person name="Shin Y.K."/>
            <person name="Lee J.-S."/>
        </authorList>
    </citation>
    <scope>NUCLEOTIDE SEQUENCE [LARGE SCALE GENOMIC DNA]</scope>
    <source>
        <strain evidence="1 2">G2-14</strain>
    </source>
</reference>
<proteinExistence type="predicted"/>
<dbReference type="InterPro" id="IPR053825">
    <property type="entry name" value="DUF7009"/>
</dbReference>
<dbReference type="EMBL" id="CP054139">
    <property type="protein sequence ID" value="QKJ30109.1"/>
    <property type="molecule type" value="Genomic_DNA"/>
</dbReference>
<organism evidence="1 2">
    <name type="scientific">Mucilaginibacter mali</name>
    <dbReference type="NCBI Taxonomy" id="2740462"/>
    <lineage>
        <taxon>Bacteria</taxon>
        <taxon>Pseudomonadati</taxon>
        <taxon>Bacteroidota</taxon>
        <taxon>Sphingobacteriia</taxon>
        <taxon>Sphingobacteriales</taxon>
        <taxon>Sphingobacteriaceae</taxon>
        <taxon>Mucilaginibacter</taxon>
    </lineage>
</organism>
<gene>
    <name evidence="1" type="ORF">HQ865_10170</name>
</gene>
<protein>
    <submittedName>
        <fullName evidence="1">Uncharacterized protein</fullName>
    </submittedName>
</protein>
<dbReference type="RefSeq" id="WP_173414799.1">
    <property type="nucleotide sequence ID" value="NZ_CP054139.1"/>
</dbReference>
<sequence length="119" mass="13614">MKIRIKGNSIRYRLTRSEVERFGIDGMIKEATHFGNKVLSYVLQKTDAENITASFEDDTITLLMPQNMATEWTLSDRVGFENVSGELSLFIEKDFQCLDNVAEDQSDNYPNPLAVHNHE</sequence>
<accession>A0A7D4QSL5</accession>